<dbReference type="SMART" id="SM01152">
    <property type="entry name" value="DUF167"/>
    <property type="match status" value="1"/>
</dbReference>
<dbReference type="Gene3D" id="3.30.1200.10">
    <property type="entry name" value="YggU-like"/>
    <property type="match status" value="1"/>
</dbReference>
<sequence length="125" mass="13372">MAKKKPPASTSTPTTSAPAKNEGPIFLDPKSGEITLRIHAKPGAKISAITDVGEHEIGVAIAAPPRDGQANEELVDSMSKFLGLRKSELSFDKGATSRSKILKISTQRYSIEDIRQKLIQCASQA</sequence>
<dbReference type="AlphaFoldDB" id="A0A1I7Y6Q6"/>
<evidence type="ECO:0000313" key="4">
    <source>
        <dbReference type="WBParaSite" id="L893_g13184.t1"/>
    </source>
</evidence>
<comment type="similarity">
    <text evidence="1">Belongs to the UPF0235 family.</text>
</comment>
<dbReference type="NCBIfam" id="TIGR00251">
    <property type="entry name" value="DUF167 family protein"/>
    <property type="match status" value="1"/>
</dbReference>
<evidence type="ECO:0000256" key="2">
    <source>
        <dbReference type="SAM" id="MobiDB-lite"/>
    </source>
</evidence>
<dbReference type="SUPFAM" id="SSF69786">
    <property type="entry name" value="YggU-like"/>
    <property type="match status" value="1"/>
</dbReference>
<dbReference type="InterPro" id="IPR036591">
    <property type="entry name" value="YggU-like_sf"/>
</dbReference>
<proteinExistence type="inferred from homology"/>
<dbReference type="PANTHER" id="PTHR13420:SF7">
    <property type="entry name" value="UPF0235 PROTEIN C15ORF40"/>
    <property type="match status" value="1"/>
</dbReference>
<feature type="region of interest" description="Disordered" evidence="2">
    <location>
        <begin position="1"/>
        <end position="26"/>
    </location>
</feature>
<keyword evidence="3" id="KW-1185">Reference proteome</keyword>
<reference evidence="4" key="1">
    <citation type="submission" date="2016-11" db="UniProtKB">
        <authorList>
            <consortium name="WormBaseParasite"/>
        </authorList>
    </citation>
    <scope>IDENTIFICATION</scope>
</reference>
<name>A0A1I7Y6Q6_9BILA</name>
<dbReference type="Pfam" id="PF02594">
    <property type="entry name" value="DUF167"/>
    <property type="match status" value="1"/>
</dbReference>
<dbReference type="WBParaSite" id="L893_g13184.t1">
    <property type="protein sequence ID" value="L893_g13184.t1"/>
    <property type="gene ID" value="L893_g13184"/>
</dbReference>
<evidence type="ECO:0000256" key="1">
    <source>
        <dbReference type="ARBA" id="ARBA00010364"/>
    </source>
</evidence>
<dbReference type="InterPro" id="IPR003746">
    <property type="entry name" value="DUF167"/>
</dbReference>
<protein>
    <submittedName>
        <fullName evidence="4">UPF0235 protein C15orf40 homolog</fullName>
    </submittedName>
</protein>
<feature type="compositionally biased region" description="Low complexity" evidence="2">
    <location>
        <begin position="7"/>
        <end position="20"/>
    </location>
</feature>
<dbReference type="GO" id="GO:0005737">
    <property type="term" value="C:cytoplasm"/>
    <property type="evidence" value="ECO:0007669"/>
    <property type="project" value="TreeGrafter"/>
</dbReference>
<dbReference type="Proteomes" id="UP000095287">
    <property type="component" value="Unplaced"/>
</dbReference>
<organism evidence="3 4">
    <name type="scientific">Steinernema glaseri</name>
    <dbReference type="NCBI Taxonomy" id="37863"/>
    <lineage>
        <taxon>Eukaryota</taxon>
        <taxon>Metazoa</taxon>
        <taxon>Ecdysozoa</taxon>
        <taxon>Nematoda</taxon>
        <taxon>Chromadorea</taxon>
        <taxon>Rhabditida</taxon>
        <taxon>Tylenchina</taxon>
        <taxon>Panagrolaimomorpha</taxon>
        <taxon>Strongyloidoidea</taxon>
        <taxon>Steinernematidae</taxon>
        <taxon>Steinernema</taxon>
    </lineage>
</organism>
<dbReference type="HAMAP" id="MF_00634">
    <property type="entry name" value="UPF0235"/>
    <property type="match status" value="1"/>
</dbReference>
<evidence type="ECO:0000313" key="3">
    <source>
        <dbReference type="Proteomes" id="UP000095287"/>
    </source>
</evidence>
<dbReference type="PANTHER" id="PTHR13420">
    <property type="entry name" value="UPF0235 PROTEIN C15ORF40"/>
    <property type="match status" value="1"/>
</dbReference>
<accession>A0A1I7Y6Q6</accession>